<protein>
    <submittedName>
        <fullName evidence="1">Uncharacterized protein</fullName>
    </submittedName>
</protein>
<dbReference type="Proteomes" id="UP000319908">
    <property type="component" value="Unassembled WGS sequence"/>
</dbReference>
<sequence length="110" mass="12189">MYSSGGTTVYNSFDMGGGRFRWGYRAGICAWPRAITSRQHSGEMPLHERIGDEALSVVLPRSFEHFARGAGPLIDFEQPPLVLPVLDPVEIEQPSKSTTLCRLFADQLHG</sequence>
<proteinExistence type="predicted"/>
<dbReference type="EMBL" id="SJPU01000002">
    <property type="protein sequence ID" value="TWU15352.1"/>
    <property type="molecule type" value="Genomic_DNA"/>
</dbReference>
<evidence type="ECO:0000313" key="2">
    <source>
        <dbReference type="Proteomes" id="UP000319908"/>
    </source>
</evidence>
<comment type="caution">
    <text evidence="1">The sequence shown here is derived from an EMBL/GenBank/DDBJ whole genome shotgun (WGS) entry which is preliminary data.</text>
</comment>
<accession>A0A5C6BU38</accession>
<gene>
    <name evidence="1" type="ORF">Poly21_25470</name>
</gene>
<organism evidence="1 2">
    <name type="scientific">Allorhodopirellula heiligendammensis</name>
    <dbReference type="NCBI Taxonomy" id="2714739"/>
    <lineage>
        <taxon>Bacteria</taxon>
        <taxon>Pseudomonadati</taxon>
        <taxon>Planctomycetota</taxon>
        <taxon>Planctomycetia</taxon>
        <taxon>Pirellulales</taxon>
        <taxon>Pirellulaceae</taxon>
        <taxon>Allorhodopirellula</taxon>
    </lineage>
</organism>
<keyword evidence="2" id="KW-1185">Reference proteome</keyword>
<dbReference type="AlphaFoldDB" id="A0A5C6BU38"/>
<evidence type="ECO:0000313" key="1">
    <source>
        <dbReference type="EMBL" id="TWU15352.1"/>
    </source>
</evidence>
<name>A0A5C6BU38_9BACT</name>
<reference evidence="1 2" key="1">
    <citation type="journal article" date="2020" name="Antonie Van Leeuwenhoek">
        <title>Rhodopirellula heiligendammensis sp. nov., Rhodopirellula pilleata sp. nov., and Rhodopirellula solitaria sp. nov. isolated from natural or artificial marine surfaces in Northern Germany and California, USA, and emended description of the genus Rhodopirellula.</title>
        <authorList>
            <person name="Kallscheuer N."/>
            <person name="Wiegand S."/>
            <person name="Jogler M."/>
            <person name="Boedeker C."/>
            <person name="Peeters S.H."/>
            <person name="Rast P."/>
            <person name="Heuer A."/>
            <person name="Jetten M.S.M."/>
            <person name="Rohde M."/>
            <person name="Jogler C."/>
        </authorList>
    </citation>
    <scope>NUCLEOTIDE SEQUENCE [LARGE SCALE GENOMIC DNA]</scope>
    <source>
        <strain evidence="1 2">Poly21</strain>
    </source>
</reference>